<dbReference type="EMBL" id="CP002656">
    <property type="protein sequence ID" value="AEB94622.1"/>
    <property type="molecule type" value="Genomic_DNA"/>
</dbReference>
<protein>
    <submittedName>
        <fullName evidence="1">Uncharacterized protein</fullName>
    </submittedName>
</protein>
<dbReference type="HOGENOM" id="CLU_161775_0_0_2"/>
<dbReference type="eggNOG" id="arCOG06043">
    <property type="taxonomic scope" value="Archaea"/>
</dbReference>
<reference evidence="1 2" key="1">
    <citation type="journal article" date="2011" name="J. Bacteriol.">
        <title>Complete genome sequence of Metallosphaera cuprina, a metal sulfide-oxidizing archaeon from a hot spring.</title>
        <authorList>
            <person name="Liu L.J."/>
            <person name="You X.Y."/>
            <person name="Zheng H."/>
            <person name="Wang S."/>
            <person name="Jiang C.Y."/>
            <person name="Liu S.J."/>
        </authorList>
    </citation>
    <scope>NUCLEOTIDE SEQUENCE [LARGE SCALE GENOMIC DNA]</scope>
    <source>
        <strain evidence="1 2">Ar-4</strain>
    </source>
</reference>
<dbReference type="STRING" id="1006006.Mcup_0515"/>
<dbReference type="PATRIC" id="fig|1006006.8.peg.515"/>
<proteinExistence type="predicted"/>
<dbReference type="AlphaFoldDB" id="F4G0K3"/>
<organism evidence="1 2">
    <name type="scientific">Metallosphaera cuprina (strain Ar-4)</name>
    <dbReference type="NCBI Taxonomy" id="1006006"/>
    <lineage>
        <taxon>Archaea</taxon>
        <taxon>Thermoproteota</taxon>
        <taxon>Thermoprotei</taxon>
        <taxon>Sulfolobales</taxon>
        <taxon>Sulfolobaceae</taxon>
        <taxon>Metallosphaera</taxon>
    </lineage>
</organism>
<name>F4G0K3_METCR</name>
<dbReference type="KEGG" id="mcn:Mcup_0515"/>
<gene>
    <name evidence="1" type="ordered locus">Mcup_0515</name>
</gene>
<evidence type="ECO:0000313" key="1">
    <source>
        <dbReference type="EMBL" id="AEB94622.1"/>
    </source>
</evidence>
<dbReference type="Proteomes" id="UP000007812">
    <property type="component" value="Chromosome"/>
</dbReference>
<keyword evidence="2" id="KW-1185">Reference proteome</keyword>
<accession>F4G0K3</accession>
<evidence type="ECO:0000313" key="2">
    <source>
        <dbReference type="Proteomes" id="UP000007812"/>
    </source>
</evidence>
<sequence>MLETPTDSVTSPNRCFKSYKGCRYYQDRGDEKEGLEIYQESVEQEVKFYPRVNVMETPVDSSCEHYKPMRTQRGFVAYCEILGRVLTVSNAEMCNKHWQTCPLRGSA</sequence>